<feature type="region of interest" description="Disordered" evidence="2">
    <location>
        <begin position="2152"/>
        <end position="2180"/>
    </location>
</feature>
<feature type="domain" description="Glycosyltransferase 2-like" evidence="3">
    <location>
        <begin position="4"/>
        <end position="184"/>
    </location>
</feature>
<evidence type="ECO:0000313" key="5">
    <source>
        <dbReference type="Proteomes" id="UP000010798"/>
    </source>
</evidence>
<organism evidence="4 5">
    <name type="scientific">Singulisphaera acidiphila (strain ATCC BAA-1392 / DSM 18658 / VKM B-2454 / MOB10)</name>
    <dbReference type="NCBI Taxonomy" id="886293"/>
    <lineage>
        <taxon>Bacteria</taxon>
        <taxon>Pseudomonadati</taxon>
        <taxon>Planctomycetota</taxon>
        <taxon>Planctomycetia</taxon>
        <taxon>Isosphaerales</taxon>
        <taxon>Isosphaeraceae</taxon>
        <taxon>Singulisphaera</taxon>
    </lineage>
</organism>
<gene>
    <name evidence="4" type="ordered locus">Sinac_1226</name>
</gene>
<dbReference type="STRING" id="886293.Sinac_1226"/>
<dbReference type="Pfam" id="PF00535">
    <property type="entry name" value="Glycos_transf_2"/>
    <property type="match status" value="1"/>
</dbReference>
<dbReference type="eggNOG" id="COG3209">
    <property type="taxonomic scope" value="Bacteria"/>
</dbReference>
<dbReference type="SUPFAM" id="SSF53448">
    <property type="entry name" value="Nucleotide-diphospho-sugar transferases"/>
    <property type="match status" value="1"/>
</dbReference>
<sequence>MRASIVIATFNDGEALTRTVRSCVETCSGIDYEIVVVDDASWDGSVEEVERRFPRLRVLRNAERLGPSPTKDRGARAASGQVLIFLDGHAKPERGALRQLVEDVELLRGRAVVTPTIVSLDVDRWRNAAASLGQGYRADLETLRSAWLPLSAMRVVREGARTFYESPAAIGCAFAVSRELYETLWGFDPDMRAWGVEDVDFSLKCWLMGHPVLHDPEPVVGHRFRRSFDYEVPRGQLAANEIRFARKNFTHGVWEAWVELGRRRHAEALPDHPEGLWAHAWQVFESRRASVEEERAYLMARRHRDEFWYAKRFGLAWPRLASGGGDLGRDTMAGTSAALKSAISKAGDEFFTPSPPPPPPEPPPTPPCESDPECCDCGCSEAPVRYSDGEVQIAVTDLEAGGFGKTWQHRRVYCNQLSSSADFGNGYNWLVEQWPYLIERADGSITVVRGTRQTLWFDSVGGSYAGRYGAKSTLSHDTVGHVFTLGLPTGERWTFHDFDQGAQPVGMFRSHVTPAGQETRAVSYSGGDRITEIQRSATQDGVTTFQSFFYSYNGEGRTTELTLRNRVDGGAWSEIRKVAYEYYAAGEAHGGLGDLKRVRLQVPQGVGWADIQIHYYRYYLTGDPNGFGHGLKYVVKPNTYATMIADGLDPLSIADTVLAQYADQYLQYDSNQRVTLESLDGGSRTYTFAFTSSGNTDDYNNWAMKTVETRPDGSQNVVYTNYIGQILLKKLTSGTDSWVNYFEFDSEAHQTLAANPSAIVAYNDSSPNLGVALNANAGLIQLTDYYTATGSGAARGYVWREKIQQGSAGTAVVLRSYAYTSRTAGDSTVYPVANLTVYRNDDGTGAASTTYAYTWYAGTTQVQQKTTTLPAVPTSQNGSGTSATTLDYYDIFGNGTWSTDERGFITAFVYNIPTGALARRIDDVDTSQTSGSPVGWNTPTGGGLNLITDYQSDDLGRRTQALGPWHTIDLGGTATNVRRATWIVYQDATYQVWTGQGYATGTAPNYTYILINPVAITKRNAGGNTLEQIQATRSLTSGRLQPTDSFPQSSYVRWTTSQYTDCCLIASQRVYHTIPVTGAGSPGTNYDETDFGYDAMKRHNRTVSPGGTITFDVFDTRDNVIATYVGTDDTGATETDPTGGGAAGNNMVVVTEGQYDDGQSGGDNNLTRVTQYVDATTTRVTTYLYDWRNRQTDVDGEVDFYQKQSYDSLDRVTRTDRYDTTASGNLVARSETKYDDRGRVYQTITYGVDPSTGTVGNTLISNTWYDTANNPIKEQPAGSQLFTKTIYDGLGRPTTRYEGFGSDVTYSDVQSVANNTILEQNENVYDDANNITQFTTRRRYHNAPSSQVGPLGNPSTTPNARVTYSAGYPDPLGQIVALASYGTNGGTDLARFATIPASSDTVLVTTVAYNDRGEEYQTIDPNGRVDHTTFDDAGRRITLIENYVDGVPTNGSPDQDRTTTWTYTPDGQVATLTVVNPATGDQTTTYVYGTTLADSDVATSTLKRYEVYPDSVVGNDQIAFTYDRQQEVTSLTDQNGTIHSYDYDLLGRQVEDRITTLGSGMDGAVLRIQMAYEVRGMIQTITSYDNATAGQGNVVNQAQFAFNDFAQLIADYQEHSGAADLFTSPNVRYGYADGSSNTIRPTSLTYPDGRVLTFDYGTAGGTSDAASRIASLIDDDGITHLADYSYLGAVTVVEVDHPQPQIQFTLIDLSGGNDPDTGDIYSGFDRFGRIKDNRWYNYGTDADADRIHYGYDRAGNRLWRQNTVAETLGRSFDELYSYDCLYRVATMQRGTLSTNQTTIAGMTFAQNWSLDSSGNWANFNEDDNGDGTLDLVQSRTANTVNEITAVTETTGPAWAAPAYDAAGNMTTVLQPNNMTQSYTVTYDAWNRPVRFVDRTSGVTVQVNAYDGRRFPIVRQDFSGGMLAQTRHAYYTADWRVVEERLASGGTVSTSPDRQFVWGRMSLDDLVLRDRSTANNGTLDERLYALNDANLNIVAVANTTGAVQERYAYQAFGIPETLTPAFISQSGSSFGWETLFAGSRSDAGTGLYRVRYRDYNPRLGTWLQRDPEGIDTGSLNLYEYVDSNPINHIDPWGLLTGLLEAPAATIAGPLVATPPGAVAAVGAAATLGSYCLSKYLIGPYLLDPLFYWLNCEDTDPSTEPEPQPEPQPVPDPRPVNPPNPQCRDTCATKFPGWVSCAGYPQSSADAALRARYPYLTSGGASSKRTAATTCGAGGGDHYLYLRTKKAPPAGRKLGSALCCNCCENTPNGPVTKRKCKFVISAN</sequence>
<dbReference type="PANTHER" id="PTHR11675">
    <property type="entry name" value="N-ACETYLGALACTOSAMINYLTRANSFERASE"/>
    <property type="match status" value="1"/>
</dbReference>
<dbReference type="InterPro" id="IPR029044">
    <property type="entry name" value="Nucleotide-diphossugar_trans"/>
</dbReference>
<dbReference type="Proteomes" id="UP000010798">
    <property type="component" value="Chromosome"/>
</dbReference>
<proteinExistence type="predicted"/>
<evidence type="ECO:0000313" key="4">
    <source>
        <dbReference type="EMBL" id="AGA25615.1"/>
    </source>
</evidence>
<dbReference type="RefSeq" id="WP_015244791.1">
    <property type="nucleotide sequence ID" value="NC_019892.1"/>
</dbReference>
<dbReference type="InterPro" id="IPR006530">
    <property type="entry name" value="YD"/>
</dbReference>
<evidence type="ECO:0000259" key="3">
    <source>
        <dbReference type="Pfam" id="PF00535"/>
    </source>
</evidence>
<dbReference type="EMBL" id="CP003364">
    <property type="protein sequence ID" value="AGA25615.1"/>
    <property type="molecule type" value="Genomic_DNA"/>
</dbReference>
<protein>
    <submittedName>
        <fullName evidence="4">RHS repeat-associated core domain protein</fullName>
    </submittedName>
</protein>
<dbReference type="InterPro" id="IPR022385">
    <property type="entry name" value="Rhs_assc_core"/>
</dbReference>
<reference evidence="4 5" key="1">
    <citation type="submission" date="2012-02" db="EMBL/GenBank/DDBJ databases">
        <title>Complete sequence of chromosome of Singulisphaera acidiphila DSM 18658.</title>
        <authorList>
            <consortium name="US DOE Joint Genome Institute (JGI-PGF)"/>
            <person name="Lucas S."/>
            <person name="Copeland A."/>
            <person name="Lapidus A."/>
            <person name="Glavina del Rio T."/>
            <person name="Dalin E."/>
            <person name="Tice H."/>
            <person name="Bruce D."/>
            <person name="Goodwin L."/>
            <person name="Pitluck S."/>
            <person name="Peters L."/>
            <person name="Ovchinnikova G."/>
            <person name="Chertkov O."/>
            <person name="Kyrpides N."/>
            <person name="Mavromatis K."/>
            <person name="Ivanova N."/>
            <person name="Brettin T."/>
            <person name="Detter J.C."/>
            <person name="Han C."/>
            <person name="Larimer F."/>
            <person name="Land M."/>
            <person name="Hauser L."/>
            <person name="Markowitz V."/>
            <person name="Cheng J.-F."/>
            <person name="Hugenholtz P."/>
            <person name="Woyke T."/>
            <person name="Wu D."/>
            <person name="Tindall B."/>
            <person name="Pomrenke H."/>
            <person name="Brambilla E."/>
            <person name="Klenk H.-P."/>
            <person name="Eisen J.A."/>
        </authorList>
    </citation>
    <scope>NUCLEOTIDE SEQUENCE [LARGE SCALE GENOMIC DNA]</scope>
    <source>
        <strain evidence="5">ATCC BAA-1392 / DSM 18658 / VKM B-2454 / MOB10</strain>
    </source>
</reference>
<feature type="compositionally biased region" description="Pro residues" evidence="2">
    <location>
        <begin position="353"/>
        <end position="369"/>
    </location>
</feature>
<dbReference type="PANTHER" id="PTHR11675:SF119">
    <property type="entry name" value="POLYPEPTIDE N-ACETYLGALACTOSAMINYLTRANSFERASE 2"/>
    <property type="match status" value="1"/>
</dbReference>
<name>L0D9R6_SINAD</name>
<keyword evidence="1" id="KW-1015">Disulfide bond</keyword>
<dbReference type="NCBIfam" id="TIGR01643">
    <property type="entry name" value="YD_repeat_2x"/>
    <property type="match status" value="1"/>
</dbReference>
<dbReference type="InterPro" id="IPR001173">
    <property type="entry name" value="Glyco_trans_2-like"/>
</dbReference>
<evidence type="ECO:0000256" key="2">
    <source>
        <dbReference type="SAM" id="MobiDB-lite"/>
    </source>
</evidence>
<dbReference type="eggNOG" id="COG1216">
    <property type="taxonomic scope" value="Bacteria"/>
</dbReference>
<dbReference type="HOGENOM" id="CLU_001177_0_0_0"/>
<accession>L0D9R6</accession>
<dbReference type="Gene3D" id="2.180.10.10">
    <property type="entry name" value="RHS repeat-associated core"/>
    <property type="match status" value="2"/>
</dbReference>
<dbReference type="GO" id="GO:0006493">
    <property type="term" value="P:protein O-linked glycosylation"/>
    <property type="evidence" value="ECO:0007669"/>
    <property type="project" value="TreeGrafter"/>
</dbReference>
<keyword evidence="5" id="KW-1185">Reference proteome</keyword>
<dbReference type="NCBIfam" id="TIGR03696">
    <property type="entry name" value="Rhs_assc_core"/>
    <property type="match status" value="1"/>
</dbReference>
<dbReference type="KEGG" id="saci:Sinac_1226"/>
<feature type="region of interest" description="Disordered" evidence="2">
    <location>
        <begin position="347"/>
        <end position="371"/>
    </location>
</feature>
<dbReference type="GO" id="GO:0004653">
    <property type="term" value="F:polypeptide N-acetylgalactosaminyltransferase activity"/>
    <property type="evidence" value="ECO:0007669"/>
    <property type="project" value="TreeGrafter"/>
</dbReference>
<evidence type="ECO:0000256" key="1">
    <source>
        <dbReference type="ARBA" id="ARBA00023157"/>
    </source>
</evidence>
<feature type="compositionally biased region" description="Pro residues" evidence="2">
    <location>
        <begin position="2158"/>
        <end position="2179"/>
    </location>
</feature>
<dbReference type="Gene3D" id="3.90.550.10">
    <property type="entry name" value="Spore Coat Polysaccharide Biosynthesis Protein SpsA, Chain A"/>
    <property type="match status" value="1"/>
</dbReference>